<evidence type="ECO:0000313" key="3">
    <source>
        <dbReference type="EMBL" id="MDY5146387.1"/>
    </source>
</evidence>
<dbReference type="EMBL" id="JAWNFY010000011">
    <property type="protein sequence ID" value="MDY5146387.1"/>
    <property type="molecule type" value="Genomic_DNA"/>
</dbReference>
<keyword evidence="4" id="KW-1185">Reference proteome</keyword>
<evidence type="ECO:0000313" key="2">
    <source>
        <dbReference type="EMBL" id="MDY5140734.1"/>
    </source>
</evidence>
<evidence type="ECO:0000313" key="4">
    <source>
        <dbReference type="Proteomes" id="UP001284901"/>
    </source>
</evidence>
<organism evidence="2 5">
    <name type="scientific">Actinotignum timonense</name>
    <dbReference type="NCBI Taxonomy" id="1870995"/>
    <lineage>
        <taxon>Bacteria</taxon>
        <taxon>Bacillati</taxon>
        <taxon>Actinomycetota</taxon>
        <taxon>Actinomycetes</taxon>
        <taxon>Actinomycetales</taxon>
        <taxon>Actinomycetaceae</taxon>
        <taxon>Actinotignum</taxon>
    </lineage>
</organism>
<dbReference type="CDD" id="cd23763">
    <property type="entry name" value="ASKHA_ATPase_ROK"/>
    <property type="match status" value="1"/>
</dbReference>
<sequence length="394" mass="42032">MSNVSKFPAAVTRRVQRRMNLLAACQYLVRESQTIAEIAGKIGVTRPAAESIVADLDDLGWLKQLEPENTLGRPAVRWVLDEQAVYVLGLDIGAHHCTAMLCNARGEVLAERTCELSAAQVANERIDAAVDLGRSTLADAKLDVRDITLCSVASPGVINDGAVEYFGGSGMPGWQGSDIAAQISSRLGCHTVVAGDCALGALGEAWQGAAEGHDEVLYILSGERTGAAAIVGGRIHRGLRGGAGLIGELGVLRWRDIEAATHARELYPEGDVPSRTKIFESVDSDPRARDFVDDFADALSLGASAMILALAPSHVVVGGKYSAYADTFLERFIENLRRICPIMPEVSVSALGPRAICLGALRQGLDTLTDDLTQMASSSEVFPSVQGFQEIYRR</sequence>
<gene>
    <name evidence="2" type="ORF">R6G74_05325</name>
    <name evidence="3" type="ORF">R6P33_05030</name>
</gene>
<dbReference type="PANTHER" id="PTHR18964">
    <property type="entry name" value="ROK (REPRESSOR, ORF, KINASE) FAMILY"/>
    <property type="match status" value="1"/>
</dbReference>
<evidence type="ECO:0000313" key="5">
    <source>
        <dbReference type="Proteomes" id="UP001288320"/>
    </source>
</evidence>
<dbReference type="Proteomes" id="UP001288320">
    <property type="component" value="Unassembled WGS sequence"/>
</dbReference>
<dbReference type="GeneID" id="92813739"/>
<evidence type="ECO:0000256" key="1">
    <source>
        <dbReference type="ARBA" id="ARBA00006479"/>
    </source>
</evidence>
<dbReference type="InterPro" id="IPR000600">
    <property type="entry name" value="ROK"/>
</dbReference>
<dbReference type="AlphaFoldDB" id="A0AAW9HCN0"/>
<reference evidence="2 4" key="1">
    <citation type="submission" date="2023-10" db="EMBL/GenBank/DDBJ databases">
        <title>Whole Genome based description of the genera Actinobaculum and Actinotignum reveals a complex phylogenetic relationship within the species included in the genus Actinotignum.</title>
        <authorList>
            <person name="Jensen C.S."/>
            <person name="Dargis R."/>
            <person name="Kemp M."/>
            <person name="Christensen J.J."/>
        </authorList>
    </citation>
    <scope>NUCLEOTIDE SEQUENCE</scope>
    <source>
        <strain evidence="3 4">SLA_B089</strain>
        <strain evidence="2">SLA_B245</strain>
    </source>
</reference>
<dbReference type="RefSeq" id="WP_159454960.1">
    <property type="nucleotide sequence ID" value="NZ_CAUPFC010000011.1"/>
</dbReference>
<protein>
    <submittedName>
        <fullName evidence="2">ROK family protein</fullName>
    </submittedName>
</protein>
<dbReference type="Proteomes" id="UP001284901">
    <property type="component" value="Unassembled WGS sequence"/>
</dbReference>
<proteinExistence type="inferred from homology"/>
<dbReference type="Gene3D" id="3.30.420.40">
    <property type="match status" value="2"/>
</dbReference>
<dbReference type="Pfam" id="PF00480">
    <property type="entry name" value="ROK"/>
    <property type="match status" value="1"/>
</dbReference>
<dbReference type="EMBL" id="JAWNFV010000009">
    <property type="protein sequence ID" value="MDY5140734.1"/>
    <property type="molecule type" value="Genomic_DNA"/>
</dbReference>
<accession>A0AAW9HCN0</accession>
<comment type="similarity">
    <text evidence="1">Belongs to the ROK (NagC/XylR) family.</text>
</comment>
<comment type="caution">
    <text evidence="2">The sequence shown here is derived from an EMBL/GenBank/DDBJ whole genome shotgun (WGS) entry which is preliminary data.</text>
</comment>
<dbReference type="InterPro" id="IPR043129">
    <property type="entry name" value="ATPase_NBD"/>
</dbReference>
<dbReference type="SUPFAM" id="SSF53067">
    <property type="entry name" value="Actin-like ATPase domain"/>
    <property type="match status" value="1"/>
</dbReference>
<name>A0AAW9HCN0_9ACTO</name>
<dbReference type="PANTHER" id="PTHR18964:SF149">
    <property type="entry name" value="BIFUNCTIONAL UDP-N-ACETYLGLUCOSAMINE 2-EPIMERASE_N-ACETYLMANNOSAMINE KINASE"/>
    <property type="match status" value="1"/>
</dbReference>